<protein>
    <submittedName>
        <fullName evidence="6">Uncharacterized protein</fullName>
    </submittedName>
</protein>
<comment type="caution">
    <text evidence="6">The sequence shown here is derived from an EMBL/GenBank/DDBJ whole genome shotgun (WGS) entry which is preliminary data.</text>
</comment>
<accession>A0A814D906</accession>
<evidence type="ECO:0000256" key="1">
    <source>
        <dbReference type="ARBA" id="ARBA00023015"/>
    </source>
</evidence>
<keyword evidence="1" id="KW-0805">Transcription regulation</keyword>
<dbReference type="SUPFAM" id="SSF48508">
    <property type="entry name" value="Nuclear receptor ligand-binding domain"/>
    <property type="match status" value="1"/>
</dbReference>
<dbReference type="Gene3D" id="1.10.565.10">
    <property type="entry name" value="Retinoid X Receptor"/>
    <property type="match status" value="1"/>
</dbReference>
<dbReference type="EMBL" id="CAJOBA010001094">
    <property type="protein sequence ID" value="CAF3575935.1"/>
    <property type="molecule type" value="Genomic_DNA"/>
</dbReference>
<evidence type="ECO:0000313" key="8">
    <source>
        <dbReference type="EMBL" id="CAF3728164.1"/>
    </source>
</evidence>
<proteinExistence type="predicted"/>
<keyword evidence="4" id="KW-0812">Transmembrane</keyword>
<dbReference type="OrthoDB" id="6159439at2759"/>
<keyword evidence="4" id="KW-1133">Transmembrane helix</keyword>
<keyword evidence="9" id="KW-1185">Reference proteome</keyword>
<reference evidence="6" key="1">
    <citation type="submission" date="2021-02" db="EMBL/GenBank/DDBJ databases">
        <authorList>
            <person name="Nowell W R."/>
        </authorList>
    </citation>
    <scope>NUCLEOTIDE SEQUENCE</scope>
</reference>
<dbReference type="InterPro" id="IPR035500">
    <property type="entry name" value="NHR-like_dom_sf"/>
</dbReference>
<evidence type="ECO:0000313" key="7">
    <source>
        <dbReference type="EMBL" id="CAF3575935.1"/>
    </source>
</evidence>
<gene>
    <name evidence="6" type="ORF">GPM918_LOCUS11329</name>
    <name evidence="5" type="ORF">OVA965_LOCUS4245</name>
    <name evidence="8" type="ORF">SRO942_LOCUS11328</name>
    <name evidence="7" type="ORF">TMI583_LOCUS4243</name>
</gene>
<evidence type="ECO:0000256" key="4">
    <source>
        <dbReference type="SAM" id="Phobius"/>
    </source>
</evidence>
<dbReference type="AlphaFoldDB" id="A0A814D906"/>
<sequence length="259" mass="30826">MTTLLFEQIQPLYLLNKDKSRLSNGDWSWITNMMNAFNQYCFEPSLIIVQRKSHFQPIKSRLKLQRYADLRSIEFIPLLSFFKCIPEYQNLSSEIKTYLIQQNLRFVGILHATEYMKTSANMPWEGDYSLFQYIHGDELLSKMEHGIRLLKLILQDPVITRLLLIILLFTTSLSITIVNNIYSTSHTFSSNIFHIQNYYLKLLWNYMKYRLDERTAICMFSMLISRYMHVQTIGYDIDQNFLDRPDLSEITHLIKAIEF</sequence>
<keyword evidence="4" id="KW-0472">Membrane</keyword>
<dbReference type="EMBL" id="CAJNOQ010002336">
    <property type="protein sequence ID" value="CAF0952622.1"/>
    <property type="molecule type" value="Genomic_DNA"/>
</dbReference>
<organism evidence="6 9">
    <name type="scientific">Didymodactylos carnosus</name>
    <dbReference type="NCBI Taxonomy" id="1234261"/>
    <lineage>
        <taxon>Eukaryota</taxon>
        <taxon>Metazoa</taxon>
        <taxon>Spiralia</taxon>
        <taxon>Gnathifera</taxon>
        <taxon>Rotifera</taxon>
        <taxon>Eurotatoria</taxon>
        <taxon>Bdelloidea</taxon>
        <taxon>Philodinida</taxon>
        <taxon>Philodinidae</taxon>
        <taxon>Didymodactylos</taxon>
    </lineage>
</organism>
<keyword evidence="2" id="KW-0804">Transcription</keyword>
<evidence type="ECO:0000256" key="3">
    <source>
        <dbReference type="ARBA" id="ARBA00023170"/>
    </source>
</evidence>
<evidence type="ECO:0000313" key="9">
    <source>
        <dbReference type="Proteomes" id="UP000663829"/>
    </source>
</evidence>
<dbReference type="Proteomes" id="UP000663829">
    <property type="component" value="Unassembled WGS sequence"/>
</dbReference>
<keyword evidence="3" id="KW-0675">Receptor</keyword>
<evidence type="ECO:0000313" key="5">
    <source>
        <dbReference type="EMBL" id="CAF0793167.1"/>
    </source>
</evidence>
<dbReference type="EMBL" id="CAJOBC010002335">
    <property type="protein sequence ID" value="CAF3728164.1"/>
    <property type="molecule type" value="Genomic_DNA"/>
</dbReference>
<dbReference type="Proteomes" id="UP000681722">
    <property type="component" value="Unassembled WGS sequence"/>
</dbReference>
<dbReference type="Proteomes" id="UP000682733">
    <property type="component" value="Unassembled WGS sequence"/>
</dbReference>
<dbReference type="Proteomes" id="UP000677228">
    <property type="component" value="Unassembled WGS sequence"/>
</dbReference>
<feature type="transmembrane region" description="Helical" evidence="4">
    <location>
        <begin position="158"/>
        <end position="182"/>
    </location>
</feature>
<dbReference type="EMBL" id="CAJNOK010001094">
    <property type="protein sequence ID" value="CAF0793167.1"/>
    <property type="molecule type" value="Genomic_DNA"/>
</dbReference>
<evidence type="ECO:0000256" key="2">
    <source>
        <dbReference type="ARBA" id="ARBA00023163"/>
    </source>
</evidence>
<evidence type="ECO:0000313" key="6">
    <source>
        <dbReference type="EMBL" id="CAF0952622.1"/>
    </source>
</evidence>
<name>A0A814D906_9BILA</name>